<comment type="caution">
    <text evidence="6">The sequence shown here is derived from an EMBL/GenBank/DDBJ whole genome shotgun (WGS) entry which is preliminary data.</text>
</comment>
<dbReference type="Pfam" id="PF12852">
    <property type="entry name" value="Cupin_6"/>
    <property type="match status" value="1"/>
</dbReference>
<reference evidence="6 7" key="1">
    <citation type="submission" date="2020-07" db="EMBL/GenBank/DDBJ databases">
        <title>Sequencing the genomes of 1000 actinobacteria strains.</title>
        <authorList>
            <person name="Klenk H.-P."/>
        </authorList>
    </citation>
    <scope>NUCLEOTIDE SEQUENCE [LARGE SCALE GENOMIC DNA]</scope>
    <source>
        <strain evidence="6 7">DSM 23871</strain>
    </source>
</reference>
<dbReference type="SUPFAM" id="SSF51182">
    <property type="entry name" value="RmlC-like cupins"/>
    <property type="match status" value="1"/>
</dbReference>
<keyword evidence="2" id="KW-0238">DNA-binding</keyword>
<dbReference type="EMBL" id="JACCBJ010000001">
    <property type="protein sequence ID" value="NYD76115.1"/>
    <property type="molecule type" value="Genomic_DNA"/>
</dbReference>
<accession>A0A852T5L8</accession>
<protein>
    <submittedName>
        <fullName evidence="6">AraC family transcriptional activator of mtrCDE</fullName>
    </submittedName>
</protein>
<dbReference type="InterPro" id="IPR020449">
    <property type="entry name" value="Tscrpt_reg_AraC-type_HTH"/>
</dbReference>
<dbReference type="PANTHER" id="PTHR46796">
    <property type="entry name" value="HTH-TYPE TRANSCRIPTIONAL ACTIVATOR RHAS-RELATED"/>
    <property type="match status" value="1"/>
</dbReference>
<dbReference type="AlphaFoldDB" id="A0A852T5L8"/>
<evidence type="ECO:0000313" key="7">
    <source>
        <dbReference type="Proteomes" id="UP000589620"/>
    </source>
</evidence>
<dbReference type="InterPro" id="IPR050204">
    <property type="entry name" value="AraC_XylS_family_regulators"/>
</dbReference>
<dbReference type="PANTHER" id="PTHR46796:SF7">
    <property type="entry name" value="ARAC FAMILY TRANSCRIPTIONAL REGULATOR"/>
    <property type="match status" value="1"/>
</dbReference>
<dbReference type="Pfam" id="PF12833">
    <property type="entry name" value="HTH_18"/>
    <property type="match status" value="1"/>
</dbReference>
<gene>
    <name evidence="6" type="ORF">BJ963_003634</name>
</gene>
<dbReference type="InterPro" id="IPR014710">
    <property type="entry name" value="RmlC-like_jellyroll"/>
</dbReference>
<organism evidence="6 7">
    <name type="scientific">Leifsonia soli</name>
    <dbReference type="NCBI Taxonomy" id="582665"/>
    <lineage>
        <taxon>Bacteria</taxon>
        <taxon>Bacillati</taxon>
        <taxon>Actinomycetota</taxon>
        <taxon>Actinomycetes</taxon>
        <taxon>Micrococcales</taxon>
        <taxon>Microbacteriaceae</taxon>
        <taxon>Leifsonia</taxon>
    </lineage>
</organism>
<dbReference type="Gene3D" id="2.60.120.10">
    <property type="entry name" value="Jelly Rolls"/>
    <property type="match status" value="1"/>
</dbReference>
<dbReference type="Gene3D" id="1.10.10.60">
    <property type="entry name" value="Homeodomain-like"/>
    <property type="match status" value="2"/>
</dbReference>
<keyword evidence="3" id="KW-0804">Transcription</keyword>
<dbReference type="RefSeq" id="WP_179457861.1">
    <property type="nucleotide sequence ID" value="NZ_BAAAPX010000001.1"/>
</dbReference>
<evidence type="ECO:0000256" key="4">
    <source>
        <dbReference type="SAM" id="MobiDB-lite"/>
    </source>
</evidence>
<evidence type="ECO:0000256" key="3">
    <source>
        <dbReference type="ARBA" id="ARBA00023163"/>
    </source>
</evidence>
<dbReference type="SUPFAM" id="SSF46689">
    <property type="entry name" value="Homeodomain-like"/>
    <property type="match status" value="2"/>
</dbReference>
<feature type="compositionally biased region" description="Basic and acidic residues" evidence="4">
    <location>
        <begin position="312"/>
        <end position="321"/>
    </location>
</feature>
<dbReference type="InterPro" id="IPR011051">
    <property type="entry name" value="RmlC_Cupin_sf"/>
</dbReference>
<evidence type="ECO:0000259" key="5">
    <source>
        <dbReference type="PROSITE" id="PS01124"/>
    </source>
</evidence>
<feature type="region of interest" description="Disordered" evidence="4">
    <location>
        <begin position="290"/>
        <end position="321"/>
    </location>
</feature>
<keyword evidence="7" id="KW-1185">Reference proteome</keyword>
<evidence type="ECO:0000256" key="1">
    <source>
        <dbReference type="ARBA" id="ARBA00023015"/>
    </source>
</evidence>
<sequence length="321" mass="34412">MDEISQLLRIARLEARLDTRCLLGGSTSMEPGPRAPREIPFHVLLEGECDLEVGGKLHHMTAGDVVIITTGARHRILTAGTGPTRSITIRAGSTFSIKTSDDNSEPVIDLFCGHYTVGAGAGAILFRSLPAPTHVSLFNDERGRATLKGLSNLMRAEAEHDGMGSAAIMSAFCTVLIALVLRTATAADNTHGRLWTAVADPRISTIIQAILARPGARWSLEQLAAQSSMSRATFIRRFQAATGMTFGQFLTRARLMIAADLLDNSDRNVADIAAEVGYQSESAFTRAFRAGTGQTPSQFRRSKHDIGATTPADRKLPVATA</sequence>
<dbReference type="PROSITE" id="PS01124">
    <property type="entry name" value="HTH_ARAC_FAMILY_2"/>
    <property type="match status" value="1"/>
</dbReference>
<dbReference type="InterPro" id="IPR018060">
    <property type="entry name" value="HTH_AraC"/>
</dbReference>
<dbReference type="GO" id="GO:0043565">
    <property type="term" value="F:sequence-specific DNA binding"/>
    <property type="evidence" value="ECO:0007669"/>
    <property type="project" value="InterPro"/>
</dbReference>
<feature type="domain" description="HTH araC/xylS-type" evidence="5">
    <location>
        <begin position="201"/>
        <end position="302"/>
    </location>
</feature>
<name>A0A852T5L8_9MICO</name>
<dbReference type="Proteomes" id="UP000589620">
    <property type="component" value="Unassembled WGS sequence"/>
</dbReference>
<dbReference type="PROSITE" id="PS00041">
    <property type="entry name" value="HTH_ARAC_FAMILY_1"/>
    <property type="match status" value="1"/>
</dbReference>
<evidence type="ECO:0000256" key="2">
    <source>
        <dbReference type="ARBA" id="ARBA00023125"/>
    </source>
</evidence>
<dbReference type="PRINTS" id="PR00032">
    <property type="entry name" value="HTHARAC"/>
</dbReference>
<evidence type="ECO:0000313" key="6">
    <source>
        <dbReference type="EMBL" id="NYD76115.1"/>
    </source>
</evidence>
<dbReference type="InterPro" id="IPR032783">
    <property type="entry name" value="AraC_lig"/>
</dbReference>
<keyword evidence="1" id="KW-0805">Transcription regulation</keyword>
<dbReference type="SMART" id="SM00342">
    <property type="entry name" value="HTH_ARAC"/>
    <property type="match status" value="1"/>
</dbReference>
<proteinExistence type="predicted"/>
<dbReference type="GO" id="GO:0003700">
    <property type="term" value="F:DNA-binding transcription factor activity"/>
    <property type="evidence" value="ECO:0007669"/>
    <property type="project" value="InterPro"/>
</dbReference>
<dbReference type="InterPro" id="IPR018062">
    <property type="entry name" value="HTH_AraC-typ_CS"/>
</dbReference>
<dbReference type="InterPro" id="IPR009057">
    <property type="entry name" value="Homeodomain-like_sf"/>
</dbReference>